<name>A0A8T0EXV5_ARGBR</name>
<organism evidence="1 2">
    <name type="scientific">Argiope bruennichi</name>
    <name type="common">Wasp spider</name>
    <name type="synonym">Aranea bruennichi</name>
    <dbReference type="NCBI Taxonomy" id="94029"/>
    <lineage>
        <taxon>Eukaryota</taxon>
        <taxon>Metazoa</taxon>
        <taxon>Ecdysozoa</taxon>
        <taxon>Arthropoda</taxon>
        <taxon>Chelicerata</taxon>
        <taxon>Arachnida</taxon>
        <taxon>Araneae</taxon>
        <taxon>Araneomorphae</taxon>
        <taxon>Entelegynae</taxon>
        <taxon>Araneoidea</taxon>
        <taxon>Araneidae</taxon>
        <taxon>Argiope</taxon>
    </lineage>
</organism>
<dbReference type="GO" id="GO:0071897">
    <property type="term" value="P:DNA biosynthetic process"/>
    <property type="evidence" value="ECO:0007669"/>
    <property type="project" value="UniProtKB-ARBA"/>
</dbReference>
<comment type="caution">
    <text evidence="1">The sequence shown here is derived from an EMBL/GenBank/DDBJ whole genome shotgun (WGS) entry which is preliminary data.</text>
</comment>
<evidence type="ECO:0000313" key="2">
    <source>
        <dbReference type="Proteomes" id="UP000807504"/>
    </source>
</evidence>
<dbReference type="InterPro" id="IPR043502">
    <property type="entry name" value="DNA/RNA_pol_sf"/>
</dbReference>
<dbReference type="SUPFAM" id="SSF56672">
    <property type="entry name" value="DNA/RNA polymerases"/>
    <property type="match status" value="1"/>
</dbReference>
<accession>A0A8T0EXV5</accession>
<dbReference type="InterPro" id="IPR008042">
    <property type="entry name" value="Retrotrans_Pao"/>
</dbReference>
<evidence type="ECO:0000313" key="1">
    <source>
        <dbReference type="EMBL" id="KAF8778849.1"/>
    </source>
</evidence>
<reference evidence="1" key="1">
    <citation type="journal article" date="2020" name="bioRxiv">
        <title>Chromosome-level reference genome of the European wasp spider Argiope bruennichi: a resource for studies on range expansion and evolutionary adaptation.</title>
        <authorList>
            <person name="Sheffer M.M."/>
            <person name="Hoppe A."/>
            <person name="Krehenwinkel H."/>
            <person name="Uhl G."/>
            <person name="Kuss A.W."/>
            <person name="Jensen L."/>
            <person name="Jensen C."/>
            <person name="Gillespie R.G."/>
            <person name="Hoff K.J."/>
            <person name="Prost S."/>
        </authorList>
    </citation>
    <scope>NUCLEOTIDE SEQUENCE</scope>
</reference>
<keyword evidence="2" id="KW-1185">Reference proteome</keyword>
<protein>
    <submittedName>
        <fullName evidence="1">Uncharacterized protein</fullName>
    </submittedName>
</protein>
<gene>
    <name evidence="1" type="ORF">HNY73_015534</name>
</gene>
<dbReference type="Pfam" id="PF05380">
    <property type="entry name" value="Peptidase_A17"/>
    <property type="match status" value="1"/>
</dbReference>
<dbReference type="PANTHER" id="PTHR47331">
    <property type="entry name" value="PHD-TYPE DOMAIN-CONTAINING PROTEIN"/>
    <property type="match status" value="1"/>
</dbReference>
<dbReference type="AlphaFoldDB" id="A0A8T0EXV5"/>
<reference evidence="1" key="2">
    <citation type="submission" date="2020-06" db="EMBL/GenBank/DDBJ databases">
        <authorList>
            <person name="Sheffer M."/>
        </authorList>
    </citation>
    <scope>NUCLEOTIDE SEQUENCE</scope>
</reference>
<sequence>MILSSIFFTHAFEVSITSTDVHTKRTVLSIIAKLFDPLGLLGPVISLAKIFLQKLWLLNLQWDDQLPPENHSEWEKFSTELQCINNIKVSRCILPFSDVEAIELHGFSDASEAAFGAVVYCKSQTPAGEVVVKMVASKSRVAPLKKLTIPRLELCAAVLLVKLMQRIQSALRLKVSNTYYWSDSMIVLSWIKKETSQLKTFVANRVATLQDLSCQEQWRHVSSGDNPADLISRGVNPSKMLKSNLWWEGPAFLKDSEYPCREISDSVIKDDVDCELKKVDCESVLVTTLNNSYVTDILNCSNSYTKILHVISYVFRFLHNLRSPTERRLGPLKTEEIRKAETFIIKEIQSREFSEELRFSEGRGRKPVPQDTIEAVATAIVNRGQDNIAATSSARGVARNMDMPYNLCTWLTEEEKNSDSKYFSLARKEINVQSKW</sequence>
<dbReference type="EMBL" id="JABXBU010002072">
    <property type="protein sequence ID" value="KAF8778849.1"/>
    <property type="molecule type" value="Genomic_DNA"/>
</dbReference>
<dbReference type="Proteomes" id="UP000807504">
    <property type="component" value="Unassembled WGS sequence"/>
</dbReference>
<proteinExistence type="predicted"/>